<dbReference type="InterPro" id="IPR045153">
    <property type="entry name" value="Est1/Ebs1-like"/>
</dbReference>
<evidence type="ECO:0008006" key="6">
    <source>
        <dbReference type="Google" id="ProtNLM"/>
    </source>
</evidence>
<feature type="region of interest" description="Disordered" evidence="1">
    <location>
        <begin position="813"/>
        <end position="843"/>
    </location>
</feature>
<evidence type="ECO:0000256" key="1">
    <source>
        <dbReference type="SAM" id="MobiDB-lite"/>
    </source>
</evidence>
<feature type="compositionally biased region" description="Polar residues" evidence="1">
    <location>
        <begin position="771"/>
        <end position="783"/>
    </location>
</feature>
<proteinExistence type="predicted"/>
<dbReference type="Proteomes" id="UP000027195">
    <property type="component" value="Unassembled WGS sequence"/>
</dbReference>
<organism evidence="4 5">
    <name type="scientific">Botryobasidium botryosum (strain FD-172 SS1)</name>
    <dbReference type="NCBI Taxonomy" id="930990"/>
    <lineage>
        <taxon>Eukaryota</taxon>
        <taxon>Fungi</taxon>
        <taxon>Dikarya</taxon>
        <taxon>Basidiomycota</taxon>
        <taxon>Agaricomycotina</taxon>
        <taxon>Agaricomycetes</taxon>
        <taxon>Cantharellales</taxon>
        <taxon>Botryobasidiaceae</taxon>
        <taxon>Botryobasidium</taxon>
    </lineage>
</organism>
<dbReference type="Gene3D" id="1.25.40.10">
    <property type="entry name" value="Tetratricopeptide repeat domain"/>
    <property type="match status" value="1"/>
</dbReference>
<evidence type="ECO:0000313" key="5">
    <source>
        <dbReference type="Proteomes" id="UP000027195"/>
    </source>
</evidence>
<name>A0A067M9I6_BOTB1</name>
<feature type="compositionally biased region" description="Low complexity" evidence="1">
    <location>
        <begin position="693"/>
        <end position="704"/>
    </location>
</feature>
<evidence type="ECO:0000259" key="3">
    <source>
        <dbReference type="Pfam" id="PF10374"/>
    </source>
</evidence>
<dbReference type="OrthoDB" id="69928at2759"/>
<evidence type="ECO:0000259" key="2">
    <source>
        <dbReference type="Pfam" id="PF10373"/>
    </source>
</evidence>
<dbReference type="InterPro" id="IPR018834">
    <property type="entry name" value="DNA/RNA-bd_Est1-type"/>
</dbReference>
<evidence type="ECO:0000313" key="4">
    <source>
        <dbReference type="EMBL" id="KDQ12423.1"/>
    </source>
</evidence>
<dbReference type="Pfam" id="PF10374">
    <property type="entry name" value="EST1"/>
    <property type="match status" value="1"/>
</dbReference>
<feature type="compositionally biased region" description="Low complexity" evidence="1">
    <location>
        <begin position="823"/>
        <end position="836"/>
    </location>
</feature>
<gene>
    <name evidence="4" type="ORF">BOTBODRAFT_176372</name>
</gene>
<feature type="region of interest" description="Disordered" evidence="1">
    <location>
        <begin position="859"/>
        <end position="887"/>
    </location>
</feature>
<dbReference type="EMBL" id="KL198050">
    <property type="protein sequence ID" value="KDQ12423.1"/>
    <property type="molecule type" value="Genomic_DNA"/>
</dbReference>
<accession>A0A067M9I6</accession>
<dbReference type="STRING" id="930990.A0A067M9I6"/>
<feature type="compositionally biased region" description="Polar residues" evidence="1">
    <location>
        <begin position="813"/>
        <end position="822"/>
    </location>
</feature>
<feature type="region of interest" description="Disordered" evidence="1">
    <location>
        <begin position="677"/>
        <end position="786"/>
    </location>
</feature>
<dbReference type="AlphaFoldDB" id="A0A067M9I6"/>
<feature type="region of interest" description="Disordered" evidence="1">
    <location>
        <begin position="158"/>
        <end position="179"/>
    </location>
</feature>
<dbReference type="InterPro" id="IPR011990">
    <property type="entry name" value="TPR-like_helical_dom_sf"/>
</dbReference>
<dbReference type="SUPFAM" id="SSF48452">
    <property type="entry name" value="TPR-like"/>
    <property type="match status" value="1"/>
</dbReference>
<feature type="compositionally biased region" description="Polar residues" evidence="1">
    <location>
        <begin position="733"/>
        <end position="745"/>
    </location>
</feature>
<feature type="region of interest" description="Disordered" evidence="1">
    <location>
        <begin position="592"/>
        <end position="650"/>
    </location>
</feature>
<dbReference type="InParanoid" id="A0A067M9I6"/>
<feature type="region of interest" description="Disordered" evidence="1">
    <location>
        <begin position="209"/>
        <end position="242"/>
    </location>
</feature>
<dbReference type="PANTHER" id="PTHR15696">
    <property type="entry name" value="SMG-7 SUPPRESSOR WITH MORPHOLOGICAL EFFECT ON GENITALIA PROTEIN 7"/>
    <property type="match status" value="1"/>
</dbReference>
<dbReference type="PANTHER" id="PTHR15696:SF36">
    <property type="entry name" value="NONSENSE-MEDIATED MRNA DECAY FACTOR"/>
    <property type="match status" value="1"/>
</dbReference>
<dbReference type="Pfam" id="PF10373">
    <property type="entry name" value="EST1_DNA_bind"/>
    <property type="match status" value="1"/>
</dbReference>
<protein>
    <recommendedName>
        <fullName evidence="6">DNA/RNA-binding domain-containing protein</fullName>
    </recommendedName>
</protein>
<sequence>MEGESSVDISSLSRNIKGYVQDLKKSLRKSDPWDREVEFQRQNLRRNCLQLLFSHPYAPQAQHLDATLWLETSHALIALYRQRIHNLENILKAPDSKPQRHNKGEHGPVELRKLAQKFRAFLFAEESFWSGFALRLMRTYELEEAKAALATLNISSPDPGELLGARNRPASLESPATSIPSGQREKKLLLLHKALIYLGDLARYREQYSDVGGGRPRAGRDSHKRGGRRNQAQATTRQPNFSKAAECYQQARLLAPHHGNASNQLAILAMHAGDTFGATLHYYRALCVKERSTTARENLEKTFTRALERNRKTREDLSTAQDVTSPVEAFKRDVVLLHALWNAKPNISNIGRQSHLVLESFLHLVSDRAISSEVILRVCIMAIGATWDTAHKEAKADTVPVEPLIAGHILDLARCLMQIGTAELRDEALPQDTSDSNLAQKITATFRRTLPSLRVTLKWVISKDEHIRGLKSISTQPADDGEPAGLKEALDQFWSTYSIFCTQVIRTFPFGQLPILLAPLEEDFDTRGFMPLDGLMFESLDSNGDAGQSIAHPNEEQLMRIRDLLADAKSLAQLQSSSLNFIGGVFSTTASHDQMPREGLTPHPNFQPPELSGPNPIGDSDRHATGAVEDDDDDNGTVSTRTEDDPVSLAMRATLEDSDGEEGEEEEEILYPQQPFRPHADVSRPAEAATALPSPSTPTRPVRSGGSTTAHDLLMRVLGGTGGSQSPGSSFSDVQQRPRQTSMSSAPPLLFGGAGSAGPSIWATPSAHQAHPQNPHATPTQPRQAHAPLHAGIALQSYQQQLQSLPQALSQTYVSSPMQSRQSGSASLSGHFSSPSYSAQQLPNAPLYSPNSGLEGAFGNDMFYNGPPTFTPPQQRHPQNVPYFGGYTGPIGYRE</sequence>
<dbReference type="HOGENOM" id="CLU_011778_0_0_1"/>
<dbReference type="InterPro" id="IPR019458">
    <property type="entry name" value="Est1-like_N"/>
</dbReference>
<feature type="domain" description="Telomerase activating protein Est1-like N-terminal" evidence="3">
    <location>
        <begin position="65"/>
        <end position="209"/>
    </location>
</feature>
<reference evidence="5" key="1">
    <citation type="journal article" date="2014" name="Proc. Natl. Acad. Sci. U.S.A.">
        <title>Extensive sampling of basidiomycete genomes demonstrates inadequacy of the white-rot/brown-rot paradigm for wood decay fungi.</title>
        <authorList>
            <person name="Riley R."/>
            <person name="Salamov A.A."/>
            <person name="Brown D.W."/>
            <person name="Nagy L.G."/>
            <person name="Floudas D."/>
            <person name="Held B.W."/>
            <person name="Levasseur A."/>
            <person name="Lombard V."/>
            <person name="Morin E."/>
            <person name="Otillar R."/>
            <person name="Lindquist E.A."/>
            <person name="Sun H."/>
            <person name="LaButti K.M."/>
            <person name="Schmutz J."/>
            <person name="Jabbour D."/>
            <person name="Luo H."/>
            <person name="Baker S.E."/>
            <person name="Pisabarro A.G."/>
            <person name="Walton J.D."/>
            <person name="Blanchette R.A."/>
            <person name="Henrissat B."/>
            <person name="Martin F."/>
            <person name="Cullen D."/>
            <person name="Hibbett D.S."/>
            <person name="Grigoriev I.V."/>
        </authorList>
    </citation>
    <scope>NUCLEOTIDE SEQUENCE [LARGE SCALE GENOMIC DNA]</scope>
    <source>
        <strain evidence="5">FD-172 SS1</strain>
    </source>
</reference>
<keyword evidence="5" id="KW-1185">Reference proteome</keyword>
<feature type="compositionally biased region" description="Polar residues" evidence="1">
    <location>
        <begin position="230"/>
        <end position="241"/>
    </location>
</feature>
<feature type="domain" description="DNA/RNA-binding" evidence="2">
    <location>
        <begin position="244"/>
        <end position="532"/>
    </location>
</feature>